<feature type="transmembrane region" description="Helical" evidence="1">
    <location>
        <begin position="7"/>
        <end position="27"/>
    </location>
</feature>
<comment type="caution">
    <text evidence="2">The sequence shown here is derived from an EMBL/GenBank/DDBJ whole genome shotgun (WGS) entry which is preliminary data.</text>
</comment>
<dbReference type="OrthoDB" id="2242169at2"/>
<keyword evidence="1" id="KW-0812">Transmembrane</keyword>
<evidence type="ECO:0000313" key="3">
    <source>
        <dbReference type="Proteomes" id="UP000293162"/>
    </source>
</evidence>
<reference evidence="2 3" key="1">
    <citation type="submission" date="2019-02" db="EMBL/GenBank/DDBJ databases">
        <title>Bacterial novel species Emticicia sp. 17J42-9 isolated from soil.</title>
        <authorList>
            <person name="Jung H.-Y."/>
        </authorList>
    </citation>
    <scope>NUCLEOTIDE SEQUENCE [LARGE SCALE GENOMIC DNA]</scope>
    <source>
        <strain evidence="2 3">17J42-9</strain>
    </source>
</reference>
<keyword evidence="1" id="KW-0472">Membrane</keyword>
<keyword evidence="1" id="KW-1133">Transmembrane helix</keyword>
<organism evidence="2 3">
    <name type="scientific">Emticicia agri</name>
    <dbReference type="NCBI Taxonomy" id="2492393"/>
    <lineage>
        <taxon>Bacteria</taxon>
        <taxon>Pseudomonadati</taxon>
        <taxon>Bacteroidota</taxon>
        <taxon>Cytophagia</taxon>
        <taxon>Cytophagales</taxon>
        <taxon>Leadbetterellaceae</taxon>
        <taxon>Emticicia</taxon>
    </lineage>
</organism>
<gene>
    <name evidence="2" type="ORF">EWM59_17270</name>
</gene>
<evidence type="ECO:0000313" key="2">
    <source>
        <dbReference type="EMBL" id="RYU94394.1"/>
    </source>
</evidence>
<dbReference type="Proteomes" id="UP000293162">
    <property type="component" value="Unassembled WGS sequence"/>
</dbReference>
<protein>
    <submittedName>
        <fullName evidence="2">DUF3592 domain-containing protein</fullName>
    </submittedName>
</protein>
<proteinExistence type="predicted"/>
<dbReference type="EMBL" id="SEWF01000026">
    <property type="protein sequence ID" value="RYU94394.1"/>
    <property type="molecule type" value="Genomic_DNA"/>
</dbReference>
<feature type="transmembrane region" description="Helical" evidence="1">
    <location>
        <begin position="109"/>
        <end position="131"/>
    </location>
</feature>
<name>A0A4Q5LXC1_9BACT</name>
<dbReference type="RefSeq" id="WP_130022482.1">
    <property type="nucleotide sequence ID" value="NZ_SEWF01000026.1"/>
</dbReference>
<evidence type="ECO:0000256" key="1">
    <source>
        <dbReference type="SAM" id="Phobius"/>
    </source>
</evidence>
<accession>A0A4Q5LXC1</accession>
<keyword evidence="3" id="KW-1185">Reference proteome</keyword>
<dbReference type="AlphaFoldDB" id="A0A4Q5LXC1"/>
<sequence length="226" mass="26220">MIKNNFYLIFFGIFSLAATIMGIVAYINYKKTHKLLHEGIKTHAVVADSYTDRKGHTRYKLVYIDSQLNNHVYWLEKQAWTDALNYGDKVPVYYSPDKPEEATGGGIDAWFVTILLSVFFVVFGSIGYIGLTKQLFSLNQRKNLQEIGISIHAHVDEVYKNYSVSVNHEHPYIIRSTYKSPLDNKLYIFHSDNIWFNPTPYLKDNIVVKVNPDDYTDYIVETEFKP</sequence>